<protein>
    <submittedName>
        <fullName evidence="1">Uncharacterized protein</fullName>
    </submittedName>
</protein>
<reference evidence="1" key="1">
    <citation type="submission" date="2021-01" db="EMBL/GenBank/DDBJ databases">
        <authorList>
            <person name="Corre E."/>
            <person name="Pelletier E."/>
            <person name="Niang G."/>
            <person name="Scheremetjew M."/>
            <person name="Finn R."/>
            <person name="Kale V."/>
            <person name="Holt S."/>
            <person name="Cochrane G."/>
            <person name="Meng A."/>
            <person name="Brown T."/>
            <person name="Cohen L."/>
        </authorList>
    </citation>
    <scope>NUCLEOTIDE SEQUENCE</scope>
    <source>
        <strain evidence="1">SM1012Den-03</strain>
    </source>
</reference>
<proteinExistence type="predicted"/>
<accession>A0A7S2LR12</accession>
<name>A0A7S2LR12_9STRA</name>
<dbReference type="AlphaFoldDB" id="A0A7S2LR12"/>
<sequence length="150" mass="16576">MRNEVYRIRRWAKPSTISLGCNWMFVPNKLRLDPSLATTLNSVSLHVEEARAAISQLGLDHHDATKDHVNALESKLSKWEKWVKGARGLSTSFGQADKSIEAATTFCGLLMDRLDVIEGTTKLNDVVTVPKGVKSDALTERVSVLGTEIN</sequence>
<dbReference type="EMBL" id="HBGZ01019703">
    <property type="protein sequence ID" value="CAD9611957.1"/>
    <property type="molecule type" value="Transcribed_RNA"/>
</dbReference>
<gene>
    <name evidence="1" type="ORF">SMAR0320_LOCUS14108</name>
</gene>
<organism evidence="1">
    <name type="scientific">Skeletonema marinoi</name>
    <dbReference type="NCBI Taxonomy" id="267567"/>
    <lineage>
        <taxon>Eukaryota</taxon>
        <taxon>Sar</taxon>
        <taxon>Stramenopiles</taxon>
        <taxon>Ochrophyta</taxon>
        <taxon>Bacillariophyta</taxon>
        <taxon>Coscinodiscophyceae</taxon>
        <taxon>Thalassiosirophycidae</taxon>
        <taxon>Thalassiosirales</taxon>
        <taxon>Skeletonemataceae</taxon>
        <taxon>Skeletonema</taxon>
        <taxon>Skeletonema marinoi-dohrnii complex</taxon>
    </lineage>
</organism>
<evidence type="ECO:0000313" key="1">
    <source>
        <dbReference type="EMBL" id="CAD9611957.1"/>
    </source>
</evidence>